<dbReference type="Proteomes" id="UP000552241">
    <property type="component" value="Unassembled WGS sequence"/>
</dbReference>
<evidence type="ECO:0000313" key="3">
    <source>
        <dbReference type="Proteomes" id="UP000552241"/>
    </source>
</evidence>
<dbReference type="SUPFAM" id="SSF56935">
    <property type="entry name" value="Porins"/>
    <property type="match status" value="1"/>
</dbReference>
<feature type="signal peptide" evidence="1">
    <location>
        <begin position="1"/>
        <end position="21"/>
    </location>
</feature>
<comment type="caution">
    <text evidence="2">The sequence shown here is derived from an EMBL/GenBank/DDBJ whole genome shotgun (WGS) entry which is preliminary data.</text>
</comment>
<accession>A0A838ZS58</accession>
<dbReference type="EMBL" id="JACDZE010000001">
    <property type="protein sequence ID" value="MBA5628949.1"/>
    <property type="molecule type" value="Genomic_DNA"/>
</dbReference>
<organism evidence="2 3">
    <name type="scientific">Moheibacter lacus</name>
    <dbReference type="NCBI Taxonomy" id="2745851"/>
    <lineage>
        <taxon>Bacteria</taxon>
        <taxon>Pseudomonadati</taxon>
        <taxon>Bacteroidota</taxon>
        <taxon>Flavobacteriia</taxon>
        <taxon>Flavobacteriales</taxon>
        <taxon>Weeksellaceae</taxon>
        <taxon>Moheibacter</taxon>
    </lineage>
</organism>
<dbReference type="AlphaFoldDB" id="A0A838ZS58"/>
<dbReference type="RefSeq" id="WP_182042524.1">
    <property type="nucleotide sequence ID" value="NZ_JACDZE010000001.1"/>
</dbReference>
<name>A0A838ZS58_9FLAO</name>
<sequence length="422" mass="46626">MKIKSVLVVLGMVGMGIQGFAQSISTSPYSAFGVGSLLFDNNIEQAAMGGISVFNTNPYSAGANFYNPAANKDLNVTSFDLGVNTHMSQFDDGSMVSKKSTTYLSNVSLAFPVGTKARAGFGFQPYSSIGYDLSTITEGDELRFRNDYKGEGGVNSFHVMGSYNVSPEFSVGVRANYLFGDLNRHQIITTEGLALVTDYSYEAKLSGFQFTAGTYYSKKIGTNKHFEAGGTYTLGANVNARIEDMTSTYMLMDNIPQNIDTIQYHKIYGDMKLPQSVSIGASYRKDLHWMFGAQLDWGDWGAYQMDEADNSNIDTRFRISAGGYWIPNFNSYKSYFDRVTYRLGGFYEATPLQFGEVGIKKYGMTVGFGFPVGKDRDASMLNLAVELGQLGKPNSSVIQENYANVKIGFTLNDIWFRKRVID</sequence>
<keyword evidence="1" id="KW-0732">Signal</keyword>
<feature type="chain" id="PRO_5032641673" evidence="1">
    <location>
        <begin position="22"/>
        <end position="422"/>
    </location>
</feature>
<evidence type="ECO:0000313" key="2">
    <source>
        <dbReference type="EMBL" id="MBA5628949.1"/>
    </source>
</evidence>
<reference evidence="2 3" key="1">
    <citation type="submission" date="2020-07" db="EMBL/GenBank/DDBJ databases">
        <title>Moheibacter lacus sp. nov., a member of the family Flavobacteriaceae isolated from freshwater lake sediment.</title>
        <authorList>
            <person name="Liu Y."/>
        </authorList>
    </citation>
    <scope>NUCLEOTIDE SEQUENCE [LARGE SCALE GENOMIC DNA]</scope>
    <source>
        <strain evidence="2 3">BDHS18</strain>
    </source>
</reference>
<dbReference type="Gene3D" id="2.40.160.60">
    <property type="entry name" value="Outer membrane protein transport protein (OMPP1/FadL/TodX)"/>
    <property type="match status" value="1"/>
</dbReference>
<keyword evidence="3" id="KW-1185">Reference proteome</keyword>
<proteinExistence type="predicted"/>
<gene>
    <name evidence="2" type="ORF">HU137_04095</name>
</gene>
<evidence type="ECO:0000256" key="1">
    <source>
        <dbReference type="SAM" id="SignalP"/>
    </source>
</evidence>
<protein>
    <submittedName>
        <fullName evidence="2">Aromatic hydrocarbon degradation protein</fullName>
    </submittedName>
</protein>